<feature type="compositionally biased region" description="Basic and acidic residues" evidence="1">
    <location>
        <begin position="435"/>
        <end position="453"/>
    </location>
</feature>
<dbReference type="Gramene" id="TVU01298">
    <property type="protein sequence ID" value="TVU01298"/>
    <property type="gene ID" value="EJB05_53261"/>
</dbReference>
<feature type="non-terminal residue" evidence="2">
    <location>
        <position position="1"/>
    </location>
</feature>
<gene>
    <name evidence="2" type="ORF">EJB05_53261</name>
</gene>
<sequence>WKWRDALLVPEEVIRIHLRLHRSKPLKIRLEVLLPPHSRFLIASRAVLVATAVHAEIQVPVVGVRAPGVLAHVRLHERVQVPDPSHMPLRRLRPILKPKPVVLEVEELLPVRERRRRRCDAAHPAAVGVKDEQPRAVLEEPAPRALPDVARDRCAHVVRLGLEEPLRLGAPVQEQLHRLPRDVEREVEDRLDPRHLDAVFRRNAELRERCKEAAAFAEVQGLELSVLVLQDDAEEHVAGKRGRHLLPIGEESGGGLVSRAVDGEYRDGGRHADETQLPGQNDAEAPAASAADGPEEVLPHGCPVQEPPLGVHYDGVDYMVRGEAVLPQQRPEPAAAEVAADADRRAEAAGEPEALAPVGDGVVQLAERRAGAHPRRLALHVDADGSERRQVDDGEGARRAEGAVRQALVVVAAAARAHADAVARAAAHGGLDVRRVGRRDDGEGRRGGGRDEQEVLDGGLEDGRVRLGRVRVDDSRREVDGEALEEARGIGRRSGRFCGLRRGSRVVQDGSESNEQCKCKTPGRGHLLVWFNVDG</sequence>
<feature type="region of interest" description="Disordered" evidence="1">
    <location>
        <begin position="435"/>
        <end position="456"/>
    </location>
</feature>
<comment type="caution">
    <text evidence="2">The sequence shown here is derived from an EMBL/GenBank/DDBJ whole genome shotgun (WGS) entry which is preliminary data.</text>
</comment>
<dbReference type="OrthoDB" id="10629128at2759"/>
<dbReference type="Proteomes" id="UP000324897">
    <property type="component" value="Unassembled WGS sequence"/>
</dbReference>
<feature type="non-terminal residue" evidence="2">
    <location>
        <position position="535"/>
    </location>
</feature>
<evidence type="ECO:0000313" key="3">
    <source>
        <dbReference type="Proteomes" id="UP000324897"/>
    </source>
</evidence>
<accession>A0A5J9SQQ3</accession>
<name>A0A5J9SQQ3_9POAL</name>
<dbReference type="EMBL" id="RWGY01000467">
    <property type="protein sequence ID" value="TVU01298.1"/>
    <property type="molecule type" value="Genomic_DNA"/>
</dbReference>
<protein>
    <submittedName>
        <fullName evidence="2">Uncharacterized protein</fullName>
    </submittedName>
</protein>
<feature type="region of interest" description="Disordered" evidence="1">
    <location>
        <begin position="256"/>
        <end position="306"/>
    </location>
</feature>
<feature type="compositionally biased region" description="Low complexity" evidence="1">
    <location>
        <begin position="282"/>
        <end position="292"/>
    </location>
</feature>
<dbReference type="AlphaFoldDB" id="A0A5J9SQQ3"/>
<proteinExistence type="predicted"/>
<evidence type="ECO:0000256" key="1">
    <source>
        <dbReference type="SAM" id="MobiDB-lite"/>
    </source>
</evidence>
<reference evidence="2 3" key="1">
    <citation type="journal article" date="2019" name="Sci. Rep.">
        <title>A high-quality genome of Eragrostis curvula grass provides insights into Poaceae evolution and supports new strategies to enhance forage quality.</title>
        <authorList>
            <person name="Carballo J."/>
            <person name="Santos B.A.C.M."/>
            <person name="Zappacosta D."/>
            <person name="Garbus I."/>
            <person name="Selva J.P."/>
            <person name="Gallo C.A."/>
            <person name="Diaz A."/>
            <person name="Albertini E."/>
            <person name="Caccamo M."/>
            <person name="Echenique V."/>
        </authorList>
    </citation>
    <scope>NUCLEOTIDE SEQUENCE [LARGE SCALE GENOMIC DNA]</scope>
    <source>
        <strain evidence="3">cv. Victoria</strain>
        <tissue evidence="2">Leaf</tissue>
    </source>
</reference>
<organism evidence="2 3">
    <name type="scientific">Eragrostis curvula</name>
    <name type="common">weeping love grass</name>
    <dbReference type="NCBI Taxonomy" id="38414"/>
    <lineage>
        <taxon>Eukaryota</taxon>
        <taxon>Viridiplantae</taxon>
        <taxon>Streptophyta</taxon>
        <taxon>Embryophyta</taxon>
        <taxon>Tracheophyta</taxon>
        <taxon>Spermatophyta</taxon>
        <taxon>Magnoliopsida</taxon>
        <taxon>Liliopsida</taxon>
        <taxon>Poales</taxon>
        <taxon>Poaceae</taxon>
        <taxon>PACMAD clade</taxon>
        <taxon>Chloridoideae</taxon>
        <taxon>Eragrostideae</taxon>
        <taxon>Eragrostidinae</taxon>
        <taxon>Eragrostis</taxon>
    </lineage>
</organism>
<evidence type="ECO:0000313" key="2">
    <source>
        <dbReference type="EMBL" id="TVU01298.1"/>
    </source>
</evidence>
<feature type="compositionally biased region" description="Basic and acidic residues" evidence="1">
    <location>
        <begin position="261"/>
        <end position="274"/>
    </location>
</feature>
<keyword evidence="3" id="KW-1185">Reference proteome</keyword>